<dbReference type="Gene3D" id="3.40.47.10">
    <property type="match status" value="1"/>
</dbReference>
<dbReference type="PANTHER" id="PTHR34069:SF2">
    <property type="entry name" value="BETA-KETOACYL-[ACYL-CARRIER-PROTEIN] SYNTHASE III"/>
    <property type="match status" value="1"/>
</dbReference>
<dbReference type="Pfam" id="PF08545">
    <property type="entry name" value="ACP_syn_III"/>
    <property type="match status" value="1"/>
</dbReference>
<evidence type="ECO:0000256" key="1">
    <source>
        <dbReference type="ARBA" id="ARBA00022679"/>
    </source>
</evidence>
<name>A0A0N7GSI3_SPHMC</name>
<keyword evidence="1" id="KW-0808">Transferase</keyword>
<feature type="domain" description="Beta-ketoacyl-[acyl-carrier-protein] synthase III C-terminal" evidence="3">
    <location>
        <begin position="248"/>
        <end position="336"/>
    </location>
</feature>
<evidence type="ECO:0000313" key="5">
    <source>
        <dbReference type="EMBL" id="ALH80795.1"/>
    </source>
</evidence>
<accession>A0A0N7GSI3</accession>
<dbReference type="KEGG" id="smag:AN936_10565"/>
<feature type="domain" description="Beta-ketoacyl-[acyl-carrier-protein] synthase III N-terminal" evidence="4">
    <location>
        <begin position="116"/>
        <end position="195"/>
    </location>
</feature>
<dbReference type="GO" id="GO:0004315">
    <property type="term" value="F:3-oxoacyl-[acyl-carrier-protein] synthase activity"/>
    <property type="evidence" value="ECO:0007669"/>
    <property type="project" value="InterPro"/>
</dbReference>
<dbReference type="SUPFAM" id="SSF53901">
    <property type="entry name" value="Thiolase-like"/>
    <property type="match status" value="1"/>
</dbReference>
<dbReference type="PANTHER" id="PTHR34069">
    <property type="entry name" value="3-OXOACYL-[ACYL-CARRIER-PROTEIN] SYNTHASE 3"/>
    <property type="match status" value="1"/>
</dbReference>
<evidence type="ECO:0000256" key="2">
    <source>
        <dbReference type="ARBA" id="ARBA00023315"/>
    </source>
</evidence>
<dbReference type="Pfam" id="PF08541">
    <property type="entry name" value="ACP_syn_III_C"/>
    <property type="match status" value="1"/>
</dbReference>
<gene>
    <name evidence="5" type="ORF">AN936_10565</name>
</gene>
<evidence type="ECO:0000313" key="6">
    <source>
        <dbReference type="Proteomes" id="UP000058074"/>
    </source>
</evidence>
<reference evidence="5 6" key="1">
    <citation type="journal article" date="2015" name="Genome Announc.">
        <title>Complete Genome Sequence of Polypropylene Glycol- and Polyethylene Glycol-Degrading Sphingopyxis macrogoltabida Strain EY-1.</title>
        <authorList>
            <person name="Ohtsubo Y."/>
            <person name="Nagata Y."/>
            <person name="Numata M."/>
            <person name="Tsuchikane K."/>
            <person name="Hosoyama A."/>
            <person name="Yamazoe A."/>
            <person name="Tsuda M."/>
            <person name="Fujita N."/>
            <person name="Kawai F."/>
        </authorList>
    </citation>
    <scope>NUCLEOTIDE SEQUENCE [LARGE SCALE GENOMIC DNA]</scope>
    <source>
        <strain evidence="5 6">EY-1</strain>
    </source>
</reference>
<dbReference type="PATRIC" id="fig|33050.5.peg.2182"/>
<dbReference type="GO" id="GO:0006633">
    <property type="term" value="P:fatty acid biosynthetic process"/>
    <property type="evidence" value="ECO:0007669"/>
    <property type="project" value="InterPro"/>
</dbReference>
<evidence type="ECO:0000259" key="4">
    <source>
        <dbReference type="Pfam" id="PF08545"/>
    </source>
</evidence>
<dbReference type="GO" id="GO:0044550">
    <property type="term" value="P:secondary metabolite biosynthetic process"/>
    <property type="evidence" value="ECO:0007669"/>
    <property type="project" value="TreeGrafter"/>
</dbReference>
<sequence length="337" mass="35172">MLMGRRDMIPMKIAGWGAYRPERVVTSDELDVRFDRPRGWSEAEFGIAARHVAGPDETSSMMAATAAQGALSRAGWDDGAFDVLIGGCGVMEQPIPSTAALVQDRLGLGRSGIMAFDVNQTCLSFLTALDIAAMGLSTGRWRRALVFASDIASAGLDPSRPKTMSIFGDGAAALAVEAAPGGTAGLLSSHFVTNGADHALAQLRAGGTRIRVEQGYDALVAGSRFEMDAFGIFKAAARCLPGVLDRVLADAGCTIDDVDTVVCHQASAPGVEHVRRLFEPRPERVIDIFAHTGNQIAASIPTVLAHGLETGRIAPGSTVLMLGTAAGISAGAMVLRV</sequence>
<proteinExistence type="predicted"/>
<dbReference type="CDD" id="cd00830">
    <property type="entry name" value="KAS_III"/>
    <property type="match status" value="1"/>
</dbReference>
<evidence type="ECO:0000259" key="3">
    <source>
        <dbReference type="Pfam" id="PF08541"/>
    </source>
</evidence>
<dbReference type="InterPro" id="IPR013747">
    <property type="entry name" value="ACP_syn_III_C"/>
</dbReference>
<dbReference type="InterPro" id="IPR016039">
    <property type="entry name" value="Thiolase-like"/>
</dbReference>
<keyword evidence="2" id="KW-0012">Acyltransferase</keyword>
<organism evidence="5 6">
    <name type="scientific">Sphingopyxis macrogoltabida</name>
    <name type="common">Sphingomonas macrogoltabidus</name>
    <dbReference type="NCBI Taxonomy" id="33050"/>
    <lineage>
        <taxon>Bacteria</taxon>
        <taxon>Pseudomonadati</taxon>
        <taxon>Pseudomonadota</taxon>
        <taxon>Alphaproteobacteria</taxon>
        <taxon>Sphingomonadales</taxon>
        <taxon>Sphingomonadaceae</taxon>
        <taxon>Sphingopyxis</taxon>
    </lineage>
</organism>
<protein>
    <submittedName>
        <fullName evidence="5">3-oxoacyl-ACP synthase</fullName>
    </submittedName>
</protein>
<dbReference type="Proteomes" id="UP000058074">
    <property type="component" value="Chromosome"/>
</dbReference>
<dbReference type="AlphaFoldDB" id="A0A0N7GSI3"/>
<dbReference type="EMBL" id="CP012700">
    <property type="protein sequence ID" value="ALH80795.1"/>
    <property type="molecule type" value="Genomic_DNA"/>
</dbReference>
<dbReference type="InterPro" id="IPR013751">
    <property type="entry name" value="ACP_syn_III_N"/>
</dbReference>